<name>D2VDV3_NAEGR</name>
<dbReference type="GeneID" id="8853053"/>
<proteinExistence type="predicted"/>
<dbReference type="EMBL" id="GG738865">
    <property type="protein sequence ID" value="EFC44967.1"/>
    <property type="molecule type" value="Genomic_DNA"/>
</dbReference>
<gene>
    <name evidence="1" type="ORF">NAEGRDRAFT_48746</name>
</gene>
<dbReference type="AlphaFoldDB" id="D2VDV3"/>
<evidence type="ECO:0000313" key="1">
    <source>
        <dbReference type="EMBL" id="EFC44967.1"/>
    </source>
</evidence>
<dbReference type="VEuPathDB" id="AmoebaDB:NAEGRDRAFT_48746"/>
<sequence>MDNKNHLEFLEKHQLLDKIRNEMGSEKAFTAFLESVRKSYGLGKELFDEFISTPDTKYAHARFILCKHLFNPHIKATNYIGYLRENNLVSNMRDVLDRIERSFKGPSLANEKKFVLFLDGDNLSNLLTFKKLKELSFKVQFHVCLFLTKDIINDSMMGYEHEEWLSIIYSETRERDAADNCITFLMGRVDSKLDRMDCDFILVTRDHFYREMISQFEKYFDRQCHHSNTMDGLEELLENNETCLRKRPRSLSSSTVTEAIPLHSVEIMKLDQKDLSPEFLIDFFKKFWLGSGKSQASLRLMCLEKLVASRLFVLQKNNTRFDMILLDYYSSFIDCSAICNFAIRVNQNVAPIHIFSISTRFGENGDSPLIQQHTNYYHQNIIEIDTEKSQLQSQKQFSLFDTAFILEMHDGINVYVTSN</sequence>
<reference evidence="1 2" key="1">
    <citation type="journal article" date="2010" name="Cell">
        <title>The genome of Naegleria gruberi illuminates early eukaryotic versatility.</title>
        <authorList>
            <person name="Fritz-Laylin L.K."/>
            <person name="Prochnik S.E."/>
            <person name="Ginger M.L."/>
            <person name="Dacks J.B."/>
            <person name="Carpenter M.L."/>
            <person name="Field M.C."/>
            <person name="Kuo A."/>
            <person name="Paredez A."/>
            <person name="Chapman J."/>
            <person name="Pham J."/>
            <person name="Shu S."/>
            <person name="Neupane R."/>
            <person name="Cipriano M."/>
            <person name="Mancuso J."/>
            <person name="Tu H."/>
            <person name="Salamov A."/>
            <person name="Lindquist E."/>
            <person name="Shapiro H."/>
            <person name="Lucas S."/>
            <person name="Grigoriev I.V."/>
            <person name="Cande W.Z."/>
            <person name="Fulton C."/>
            <person name="Rokhsar D.S."/>
            <person name="Dawson S.C."/>
        </authorList>
    </citation>
    <scope>NUCLEOTIDE SEQUENCE [LARGE SCALE GENOMIC DNA]</scope>
    <source>
        <strain evidence="1 2">NEG-M</strain>
    </source>
</reference>
<organism evidence="2">
    <name type="scientific">Naegleria gruberi</name>
    <name type="common">Amoeba</name>
    <dbReference type="NCBI Taxonomy" id="5762"/>
    <lineage>
        <taxon>Eukaryota</taxon>
        <taxon>Discoba</taxon>
        <taxon>Heterolobosea</taxon>
        <taxon>Tetramitia</taxon>
        <taxon>Eutetramitia</taxon>
        <taxon>Vahlkampfiidae</taxon>
        <taxon>Naegleria</taxon>
    </lineage>
</organism>
<evidence type="ECO:0000313" key="2">
    <source>
        <dbReference type="Proteomes" id="UP000006671"/>
    </source>
</evidence>
<dbReference type="RefSeq" id="XP_002677711.1">
    <property type="nucleotide sequence ID" value="XM_002677665.1"/>
</dbReference>
<dbReference type="Proteomes" id="UP000006671">
    <property type="component" value="Unassembled WGS sequence"/>
</dbReference>
<protein>
    <submittedName>
        <fullName evidence="1">Predicted protein</fullName>
    </submittedName>
</protein>
<keyword evidence="2" id="KW-1185">Reference proteome</keyword>
<accession>D2VDV3</accession>
<dbReference type="InParanoid" id="D2VDV3"/>
<dbReference type="KEGG" id="ngr:NAEGRDRAFT_48746"/>